<reference evidence="2 3" key="1">
    <citation type="submission" date="2016-10" db="EMBL/GenBank/DDBJ databases">
        <authorList>
            <person name="de Groot N.N."/>
        </authorList>
    </citation>
    <scope>NUCLEOTIDE SEQUENCE [LARGE SCALE GENOMIC DNA]</scope>
    <source>
        <strain evidence="2 3">DSM 26130</strain>
    </source>
</reference>
<dbReference type="EMBL" id="FOLQ01000003">
    <property type="protein sequence ID" value="SFD15818.1"/>
    <property type="molecule type" value="Genomic_DNA"/>
</dbReference>
<dbReference type="RefSeq" id="WP_245776635.1">
    <property type="nucleotide sequence ID" value="NZ_FOLQ01000003.1"/>
</dbReference>
<sequence>MIHWRVKLSLLLNYFVLAILLNSVGTVILQVQNNYRVSASSASILEAFKNLTIALVSFIVASCITRIGYKRAMLFALALVTLACLSMPQAPAFWTTKLLFAAIGASFALTKVSVYATIGLIANDTYVRTCWMHEFPGVVFYDWRLIWLFPVQRFCR</sequence>
<dbReference type="AlphaFoldDB" id="A0A1I1Q7I5"/>
<feature type="transmembrane region" description="Helical" evidence="1">
    <location>
        <begin position="74"/>
        <end position="94"/>
    </location>
</feature>
<accession>A0A1I1Q7I5</accession>
<keyword evidence="1" id="KW-1133">Transmembrane helix</keyword>
<dbReference type="Gene3D" id="1.20.1250.20">
    <property type="entry name" value="MFS general substrate transporter like domains"/>
    <property type="match status" value="1"/>
</dbReference>
<keyword evidence="3" id="KW-1185">Reference proteome</keyword>
<keyword evidence="1" id="KW-0812">Transmembrane</keyword>
<evidence type="ECO:0000313" key="3">
    <source>
        <dbReference type="Proteomes" id="UP000198598"/>
    </source>
</evidence>
<feature type="transmembrane region" description="Helical" evidence="1">
    <location>
        <begin position="12"/>
        <end position="31"/>
    </location>
</feature>
<gene>
    <name evidence="2" type="ORF">SAMN05216167_103557</name>
</gene>
<keyword evidence="1" id="KW-0472">Membrane</keyword>
<dbReference type="InterPro" id="IPR036259">
    <property type="entry name" value="MFS_trans_sf"/>
</dbReference>
<feature type="transmembrane region" description="Helical" evidence="1">
    <location>
        <begin position="100"/>
        <end position="122"/>
    </location>
</feature>
<dbReference type="STRING" id="662367.SAMN05216167_103557"/>
<name>A0A1I1Q7I5_9BACT</name>
<evidence type="ECO:0000256" key="1">
    <source>
        <dbReference type="SAM" id="Phobius"/>
    </source>
</evidence>
<feature type="transmembrane region" description="Helical" evidence="1">
    <location>
        <begin position="51"/>
        <end position="69"/>
    </location>
</feature>
<protein>
    <recommendedName>
        <fullName evidence="4">Major Facilitator Superfamily protein</fullName>
    </recommendedName>
</protein>
<dbReference type="Proteomes" id="UP000198598">
    <property type="component" value="Unassembled WGS sequence"/>
</dbReference>
<evidence type="ECO:0008006" key="4">
    <source>
        <dbReference type="Google" id="ProtNLM"/>
    </source>
</evidence>
<evidence type="ECO:0000313" key="2">
    <source>
        <dbReference type="EMBL" id="SFD15818.1"/>
    </source>
</evidence>
<proteinExistence type="predicted"/>
<dbReference type="SUPFAM" id="SSF103473">
    <property type="entry name" value="MFS general substrate transporter"/>
    <property type="match status" value="1"/>
</dbReference>
<organism evidence="2 3">
    <name type="scientific">Spirosoma endophyticum</name>
    <dbReference type="NCBI Taxonomy" id="662367"/>
    <lineage>
        <taxon>Bacteria</taxon>
        <taxon>Pseudomonadati</taxon>
        <taxon>Bacteroidota</taxon>
        <taxon>Cytophagia</taxon>
        <taxon>Cytophagales</taxon>
        <taxon>Cytophagaceae</taxon>
        <taxon>Spirosoma</taxon>
    </lineage>
</organism>